<protein>
    <submittedName>
        <fullName evidence="1">Zn(2)-C6 fungal-type domain-containing protein</fullName>
    </submittedName>
</protein>
<reference evidence="1" key="1">
    <citation type="submission" date="2022-06" db="EMBL/GenBank/DDBJ databases">
        <title>Fusarium solani species complex genomes reveal bases of compartmentalisation and animal pathogenesis.</title>
        <authorList>
            <person name="Tsai I.J."/>
        </authorList>
    </citation>
    <scope>NUCLEOTIDE SEQUENCE</scope>
    <source>
        <strain evidence="1">Fu6.1</strain>
    </source>
</reference>
<evidence type="ECO:0000313" key="2">
    <source>
        <dbReference type="Proteomes" id="UP001065298"/>
    </source>
</evidence>
<accession>A0ACC0R6K0</accession>
<dbReference type="EMBL" id="CM046505">
    <property type="protein sequence ID" value="KAI8675951.1"/>
    <property type="molecule type" value="Genomic_DNA"/>
</dbReference>
<proteinExistence type="predicted"/>
<organism evidence="1 2">
    <name type="scientific">Fusarium keratoplasticum</name>
    <dbReference type="NCBI Taxonomy" id="1328300"/>
    <lineage>
        <taxon>Eukaryota</taxon>
        <taxon>Fungi</taxon>
        <taxon>Dikarya</taxon>
        <taxon>Ascomycota</taxon>
        <taxon>Pezizomycotina</taxon>
        <taxon>Sordariomycetes</taxon>
        <taxon>Hypocreomycetidae</taxon>
        <taxon>Hypocreales</taxon>
        <taxon>Nectriaceae</taxon>
        <taxon>Fusarium</taxon>
        <taxon>Fusarium solani species complex</taxon>
    </lineage>
</organism>
<name>A0ACC0R6K0_9HYPO</name>
<comment type="caution">
    <text evidence="1">The sequence shown here is derived from an EMBL/GenBank/DDBJ whole genome shotgun (WGS) entry which is preliminary data.</text>
</comment>
<sequence>MDPLWPVYGAPTEYFLSQDNPLLVSAAPNSQLPPGFEGPAPVTLPSTGPRTAAATREIATRANLPSVPSACLACRSKHLKCDGKRPCSRCSTSSLDCVYVASRRGYKGRKRTATQVASRLAATANPVPIAALTKPIIGPAPPAPSLEFPAIFDPSMFSGIDPIYPGINTSFPTTTFAQTTASAGLPAFAFQSPFGGVDELDVGFGFEVPRMLPLRERYLDSFYQNFHAAHPFVPPKEPLLVLVQDNSLEPLLAAMRWIGSLYIEQDTSHSLFKDAFRLIDGNPLKDGFLVQARLILIIGLDGNRQRKKVRKLMAEARDISVQIGMNTHLFATANGRGMPILEESWRRTWWELYVVDALMSGVHQTNSFALYDVPTDVALPCEEYQYLTGQIPPPMHPQDMENIGLFDGTPFSSYTYRIQCACFLGTLQRMPTQVDHIDKLLANWRLRLPASKHDAHFNGELDEMMFQALMMWHAINILLHQPHSQLDPSSTYYIKACQPNTPAVSSDVFNLHTIRTIRAARELSKLITYRVSLLTHTHFFAYMVTLSSTIHLSKWSLAFVAQDDEDLRQNIRLNIGALVKYAEMWSVAQHLGSQVKHIAKEVYMMKKRQQQPPEWVGLLPQEQMTANLGF</sequence>
<gene>
    <name evidence="1" type="ORF">NCS57_00498000</name>
</gene>
<evidence type="ECO:0000313" key="1">
    <source>
        <dbReference type="EMBL" id="KAI8675951.1"/>
    </source>
</evidence>
<dbReference type="Proteomes" id="UP001065298">
    <property type="component" value="Chromosome 3"/>
</dbReference>
<keyword evidence="2" id="KW-1185">Reference proteome</keyword>